<sequence>MTENNERPLSPSTPPPISIENATDGSQSNDQDEMKLFVKVTKTIALEIKRSDTIRDVKARFRDEEGIPENLQEIFFAGKHLNNNQTLDGCNVQKYSTLHMFVHSTAGMQIFVKIPSTGKSVTLHVKPWDTIQNIKAIIHDKERVAPEQQRLIYAGRTLEDSQTLAAYNILAASTLHLVICPTDKLQIFINTPERKNIMLDVKIWYTVEDVKVMIESILGVPLNAQQLIHAETTLTDSCTLINYNISQGSTLHLMSLVQIFVKTWEGKIITLEVHISDTINHVMAKIAKKLGTFPCHQHLVFSGRQLKNHLSLADYNIQKESTLQLVMSVSSLVKHIYVKTSNYGVLKLDANLSSTINDVKEMVCERTTIPTNQQILYYSGDEVCGKRSLEQCNIGMGSTLCLAVSSTTNQTSKDIIT</sequence>
<reference evidence="1 2" key="1">
    <citation type="journal article" date="2022" name="Hortic Res">
        <title>A haplotype resolved chromosomal level avocado genome allows analysis of novel avocado genes.</title>
        <authorList>
            <person name="Nath O."/>
            <person name="Fletcher S.J."/>
            <person name="Hayward A."/>
            <person name="Shaw L.M."/>
            <person name="Masouleh A.K."/>
            <person name="Furtado A."/>
            <person name="Henry R.J."/>
            <person name="Mitter N."/>
        </authorList>
    </citation>
    <scope>NUCLEOTIDE SEQUENCE [LARGE SCALE GENOMIC DNA]</scope>
    <source>
        <strain evidence="2">cv. Hass</strain>
    </source>
</reference>
<comment type="caution">
    <text evidence="1">The sequence shown here is derived from an EMBL/GenBank/DDBJ whole genome shotgun (WGS) entry which is preliminary data.</text>
</comment>
<dbReference type="EMBL" id="CM056809">
    <property type="protein sequence ID" value="KAJ8650685.1"/>
    <property type="molecule type" value="Genomic_DNA"/>
</dbReference>
<keyword evidence="2" id="KW-1185">Reference proteome</keyword>
<accession>A0ACC2MYG0</accession>
<name>A0ACC2MYG0_PERAE</name>
<evidence type="ECO:0000313" key="2">
    <source>
        <dbReference type="Proteomes" id="UP001234297"/>
    </source>
</evidence>
<proteinExistence type="predicted"/>
<dbReference type="Proteomes" id="UP001234297">
    <property type="component" value="Chromosome 1"/>
</dbReference>
<evidence type="ECO:0000313" key="1">
    <source>
        <dbReference type="EMBL" id="KAJ8650685.1"/>
    </source>
</evidence>
<protein>
    <submittedName>
        <fullName evidence="1">Uncharacterized protein</fullName>
    </submittedName>
</protein>
<gene>
    <name evidence="1" type="ORF">MRB53_003708</name>
</gene>
<organism evidence="1 2">
    <name type="scientific">Persea americana</name>
    <name type="common">Avocado</name>
    <dbReference type="NCBI Taxonomy" id="3435"/>
    <lineage>
        <taxon>Eukaryota</taxon>
        <taxon>Viridiplantae</taxon>
        <taxon>Streptophyta</taxon>
        <taxon>Embryophyta</taxon>
        <taxon>Tracheophyta</taxon>
        <taxon>Spermatophyta</taxon>
        <taxon>Magnoliopsida</taxon>
        <taxon>Magnoliidae</taxon>
        <taxon>Laurales</taxon>
        <taxon>Lauraceae</taxon>
        <taxon>Persea</taxon>
    </lineage>
</organism>